<reference evidence="1 2" key="1">
    <citation type="submission" date="2021-06" db="EMBL/GenBank/DDBJ databases">
        <title>Caerostris darwini draft genome.</title>
        <authorList>
            <person name="Kono N."/>
            <person name="Arakawa K."/>
        </authorList>
    </citation>
    <scope>NUCLEOTIDE SEQUENCE [LARGE SCALE GENOMIC DNA]</scope>
</reference>
<evidence type="ECO:0000313" key="2">
    <source>
        <dbReference type="Proteomes" id="UP001054837"/>
    </source>
</evidence>
<dbReference type="EMBL" id="BPLQ01013855">
    <property type="protein sequence ID" value="GIY75328.1"/>
    <property type="molecule type" value="Genomic_DNA"/>
</dbReference>
<dbReference type="GO" id="GO:0032436">
    <property type="term" value="P:positive regulation of proteasomal ubiquitin-dependent protein catabolic process"/>
    <property type="evidence" value="ECO:0007669"/>
    <property type="project" value="TreeGrafter"/>
</dbReference>
<protein>
    <submittedName>
        <fullName evidence="1">Uncharacterized protein</fullName>
    </submittedName>
</protein>
<accession>A0AAV4VZA6</accession>
<gene>
    <name evidence="1" type="primary">AVEN_210952_1</name>
    <name evidence="1" type="ORF">CDAR_515051</name>
</gene>
<dbReference type="GO" id="GO:0042415">
    <property type="term" value="P:norepinephrine metabolic process"/>
    <property type="evidence" value="ECO:0007669"/>
    <property type="project" value="TreeGrafter"/>
</dbReference>
<dbReference type="GO" id="GO:0000209">
    <property type="term" value="P:protein polyubiquitination"/>
    <property type="evidence" value="ECO:0007669"/>
    <property type="project" value="InterPro"/>
</dbReference>
<dbReference type="InterPro" id="IPR033263">
    <property type="entry name" value="RNF180"/>
</dbReference>
<name>A0AAV4VZA6_9ARAC</name>
<dbReference type="GO" id="GO:0005789">
    <property type="term" value="C:endoplasmic reticulum membrane"/>
    <property type="evidence" value="ECO:0007669"/>
    <property type="project" value="TreeGrafter"/>
</dbReference>
<dbReference type="GO" id="GO:0061630">
    <property type="term" value="F:ubiquitin protein ligase activity"/>
    <property type="evidence" value="ECO:0007669"/>
    <property type="project" value="InterPro"/>
</dbReference>
<sequence length="76" mass="8585">MKEDSFLPWIREQINAGDWMKGKLHCPVCKTRLGSYNFVNGAKCQCGLHVLPSLHVTSAKIDRQEIQYSGSMLNFG</sequence>
<dbReference type="GO" id="GO:0031624">
    <property type="term" value="F:ubiquitin conjugating enzyme binding"/>
    <property type="evidence" value="ECO:0007669"/>
    <property type="project" value="TreeGrafter"/>
</dbReference>
<dbReference type="Proteomes" id="UP001054837">
    <property type="component" value="Unassembled WGS sequence"/>
</dbReference>
<proteinExistence type="predicted"/>
<dbReference type="PANTHER" id="PTHR46717:SF1">
    <property type="entry name" value="E3 UBIQUITIN-PROTEIN LIGASE RNF180"/>
    <property type="match status" value="1"/>
</dbReference>
<dbReference type="PANTHER" id="PTHR46717">
    <property type="entry name" value="E3 UBIQUITIN-PROTEIN LIGASE RNF180"/>
    <property type="match status" value="1"/>
</dbReference>
<evidence type="ECO:0000313" key="1">
    <source>
        <dbReference type="EMBL" id="GIY75328.1"/>
    </source>
</evidence>
<dbReference type="AlphaFoldDB" id="A0AAV4VZA6"/>
<comment type="caution">
    <text evidence="1">The sequence shown here is derived from an EMBL/GenBank/DDBJ whole genome shotgun (WGS) entry which is preliminary data.</text>
</comment>
<keyword evidence="2" id="KW-1185">Reference proteome</keyword>
<organism evidence="1 2">
    <name type="scientific">Caerostris darwini</name>
    <dbReference type="NCBI Taxonomy" id="1538125"/>
    <lineage>
        <taxon>Eukaryota</taxon>
        <taxon>Metazoa</taxon>
        <taxon>Ecdysozoa</taxon>
        <taxon>Arthropoda</taxon>
        <taxon>Chelicerata</taxon>
        <taxon>Arachnida</taxon>
        <taxon>Araneae</taxon>
        <taxon>Araneomorphae</taxon>
        <taxon>Entelegynae</taxon>
        <taxon>Araneoidea</taxon>
        <taxon>Araneidae</taxon>
        <taxon>Caerostris</taxon>
    </lineage>
</organism>
<dbReference type="GO" id="GO:0042428">
    <property type="term" value="P:serotonin metabolic process"/>
    <property type="evidence" value="ECO:0007669"/>
    <property type="project" value="TreeGrafter"/>
</dbReference>